<dbReference type="EMBL" id="CP117411">
    <property type="protein sequence ID" value="WCT75496.1"/>
    <property type="molecule type" value="Genomic_DNA"/>
</dbReference>
<reference evidence="1 2" key="1">
    <citation type="submission" date="2023-02" db="EMBL/GenBank/DDBJ databases">
        <title>Genome sequence of Sphingomonas naphthae.</title>
        <authorList>
            <person name="Kim S."/>
            <person name="Heo J."/>
            <person name="Kwon S.-W."/>
        </authorList>
    </citation>
    <scope>NUCLEOTIDE SEQUENCE [LARGE SCALE GENOMIC DNA]</scope>
    <source>
        <strain evidence="1 2">KACC 18716</strain>
    </source>
</reference>
<evidence type="ECO:0000313" key="2">
    <source>
        <dbReference type="Proteomes" id="UP001220395"/>
    </source>
</evidence>
<evidence type="ECO:0000313" key="1">
    <source>
        <dbReference type="EMBL" id="WCT75496.1"/>
    </source>
</evidence>
<protein>
    <submittedName>
        <fullName evidence="1">DUF1491 family protein</fullName>
    </submittedName>
</protein>
<dbReference type="Proteomes" id="UP001220395">
    <property type="component" value="Chromosome"/>
</dbReference>
<accession>A0ABY7TQI4</accession>
<keyword evidence="2" id="KW-1185">Reference proteome</keyword>
<proteinExistence type="predicted"/>
<dbReference type="Pfam" id="PF07372">
    <property type="entry name" value="DUF1491"/>
    <property type="match status" value="1"/>
</dbReference>
<dbReference type="Gene3D" id="3.40.1530.20">
    <property type="entry name" value="Protein of unknown function (DUF1491)"/>
    <property type="match status" value="1"/>
</dbReference>
<name>A0ABY7TQI4_9SPHN</name>
<organism evidence="1 2">
    <name type="scientific">Sphingomonas naphthae</name>
    <dbReference type="NCBI Taxonomy" id="1813468"/>
    <lineage>
        <taxon>Bacteria</taxon>
        <taxon>Pseudomonadati</taxon>
        <taxon>Pseudomonadota</taxon>
        <taxon>Alphaproteobacteria</taxon>
        <taxon>Sphingomonadales</taxon>
        <taxon>Sphingomonadaceae</taxon>
        <taxon>Sphingomonas</taxon>
    </lineage>
</organism>
<dbReference type="InterPro" id="IPR009964">
    <property type="entry name" value="DUF1491"/>
</dbReference>
<gene>
    <name evidence="1" type="ORF">PQ455_16935</name>
</gene>
<sequence length="120" mass="12099">MPDFGGEGSAPRAAAGLLVSALVRSVAAEGGNGMVLAKGDATSGAILIVILERGALRGLHERIPGAGGYTLAPTGPADPAAPGALTDYLARRRRSDPDLWVVELDGDGDMPLRVAAELLG</sequence>